<dbReference type="InterPro" id="IPR021323">
    <property type="entry name" value="DUF2927"/>
</dbReference>
<dbReference type="RefSeq" id="WP_101289072.1">
    <property type="nucleotide sequence ID" value="NZ_FOUQ01000013.1"/>
</dbReference>
<reference evidence="1 2" key="1">
    <citation type="submission" date="2017-12" db="EMBL/GenBank/DDBJ databases">
        <title>Anaerobic carbon monoxide metabolism by Pleomorphomonas carboxyditropha sp. nov., a new mesophilic hydrogenogenic carboxidotroph.</title>
        <authorList>
            <person name="Esquivel-Elizondo S."/>
            <person name="Krajmalnik-Brown R."/>
        </authorList>
    </citation>
    <scope>NUCLEOTIDE SEQUENCE [LARGE SCALE GENOMIC DNA]</scope>
    <source>
        <strain evidence="1 2">R5-392</strain>
    </source>
</reference>
<dbReference type="AlphaFoldDB" id="A0A1I4VUC1"/>
<dbReference type="EMBL" id="PJNW01000006">
    <property type="protein sequence ID" value="PKR89295.1"/>
    <property type="molecule type" value="Genomic_DNA"/>
</dbReference>
<sequence>MAAFRTIFGLMLLAVALATVGDLLSTPVRAESIVGFSDDELMDGFQKTVFGVEYGSASAGGAVKKFNGAVRVRVVNLADKDRQREIAGFVTRLPRLVRGLDIRMAAPTENPNFTIYVVDRADYVDTVRTDVLGSTHGAVPGQCLVRVYPGSLGIVRSTAVIVSDEGDGLFRRCMVEEILQGLGPMNDNAALYASVFNDRSRHSRLMPFDRALVSMLYDRRIRPGMTRSEVDTLLPRVLADVRRSVR</sequence>
<comment type="caution">
    <text evidence="1">The sequence shown here is derived from an EMBL/GenBank/DDBJ whole genome shotgun (WGS) entry which is preliminary data.</text>
</comment>
<keyword evidence="2" id="KW-1185">Reference proteome</keyword>
<dbReference type="OrthoDB" id="3295600at2"/>
<proteinExistence type="predicted"/>
<evidence type="ECO:0000313" key="1">
    <source>
        <dbReference type="EMBL" id="PKR89295.1"/>
    </source>
</evidence>
<name>A0A1I4VUC1_9HYPH</name>
<gene>
    <name evidence="1" type="ORF">CXZ10_10265</name>
</gene>
<evidence type="ECO:0000313" key="2">
    <source>
        <dbReference type="Proteomes" id="UP000233491"/>
    </source>
</evidence>
<dbReference type="Pfam" id="PF11150">
    <property type="entry name" value="DUF2927"/>
    <property type="match status" value="1"/>
</dbReference>
<dbReference type="Proteomes" id="UP000233491">
    <property type="component" value="Unassembled WGS sequence"/>
</dbReference>
<accession>A0A1I4VUC1</accession>
<protein>
    <recommendedName>
        <fullName evidence="3">DUF2927 domain-containing protein</fullName>
    </recommendedName>
</protein>
<organism evidence="1 2">
    <name type="scientific">Pleomorphomonas diazotrophica</name>
    <dbReference type="NCBI Taxonomy" id="1166257"/>
    <lineage>
        <taxon>Bacteria</taxon>
        <taxon>Pseudomonadati</taxon>
        <taxon>Pseudomonadota</taxon>
        <taxon>Alphaproteobacteria</taxon>
        <taxon>Hyphomicrobiales</taxon>
        <taxon>Pleomorphomonadaceae</taxon>
        <taxon>Pleomorphomonas</taxon>
    </lineage>
</organism>
<evidence type="ECO:0008006" key="3">
    <source>
        <dbReference type="Google" id="ProtNLM"/>
    </source>
</evidence>